<evidence type="ECO:0000256" key="9">
    <source>
        <dbReference type="SAM" id="Phobius"/>
    </source>
</evidence>
<dbReference type="GO" id="GO:0006508">
    <property type="term" value="P:proteolysis"/>
    <property type="evidence" value="ECO:0007669"/>
    <property type="project" value="UniProtKB-KW"/>
</dbReference>
<gene>
    <name evidence="11" type="ORF">AmyhaDRAFT_0139</name>
</gene>
<dbReference type="InterPro" id="IPR023828">
    <property type="entry name" value="Peptidase_S8_Ser-AS"/>
</dbReference>
<dbReference type="Pfam" id="PF00082">
    <property type="entry name" value="Peptidase_S8"/>
    <property type="match status" value="1"/>
</dbReference>
<feature type="active site" description="Charge relay system" evidence="5 6">
    <location>
        <position position="114"/>
    </location>
</feature>
<comment type="similarity">
    <text evidence="1 6 7">Belongs to the peptidase S8 family.</text>
</comment>
<keyword evidence="9" id="KW-0472">Membrane</keyword>
<evidence type="ECO:0000256" key="7">
    <source>
        <dbReference type="RuleBase" id="RU003355"/>
    </source>
</evidence>
<comment type="caution">
    <text evidence="11">The sequence shown here is derived from an EMBL/GenBank/DDBJ whole genome shotgun (WGS) entry which is preliminary data.</text>
</comment>
<dbReference type="Proteomes" id="UP000054357">
    <property type="component" value="Unassembled WGS sequence"/>
</dbReference>
<evidence type="ECO:0000259" key="10">
    <source>
        <dbReference type="Pfam" id="PF00082"/>
    </source>
</evidence>
<dbReference type="EMBL" id="AZAK01000001">
    <property type="protein sequence ID" value="ETA66385.1"/>
    <property type="molecule type" value="Genomic_DNA"/>
</dbReference>
<keyword evidence="2 6" id="KW-0645">Protease</keyword>
<feature type="compositionally biased region" description="Basic and acidic residues" evidence="8">
    <location>
        <begin position="211"/>
        <end position="240"/>
    </location>
</feature>
<dbReference type="MEROPS" id="S08.131"/>
<dbReference type="PRINTS" id="PR00723">
    <property type="entry name" value="SUBTILISIN"/>
</dbReference>
<feature type="compositionally biased region" description="Basic and acidic residues" evidence="8">
    <location>
        <begin position="190"/>
        <end position="204"/>
    </location>
</feature>
<evidence type="ECO:0000256" key="3">
    <source>
        <dbReference type="ARBA" id="ARBA00022801"/>
    </source>
</evidence>
<evidence type="ECO:0000256" key="6">
    <source>
        <dbReference type="PROSITE-ProRule" id="PRU01240"/>
    </source>
</evidence>
<dbReference type="PANTHER" id="PTHR43806:SF11">
    <property type="entry name" value="CEREVISIN-RELATED"/>
    <property type="match status" value="1"/>
</dbReference>
<feature type="active site" description="Charge relay system" evidence="5 6">
    <location>
        <position position="428"/>
    </location>
</feature>
<dbReference type="InterPro" id="IPR022398">
    <property type="entry name" value="Peptidase_S8_His-AS"/>
</dbReference>
<keyword evidence="9" id="KW-0812">Transmembrane</keyword>
<evidence type="ECO:0000313" key="11">
    <source>
        <dbReference type="EMBL" id="ETA66385.1"/>
    </source>
</evidence>
<dbReference type="PATRIC" id="fig|592678.3.peg.145"/>
<dbReference type="InterPro" id="IPR036852">
    <property type="entry name" value="Peptidase_S8/S53_dom_sf"/>
</dbReference>
<sequence>MAAALFTTIAPGLNPGMAIAQEDARPPWAPTGQPGPPPADPGKPDKQYKQRVECVKSSVEGHTTVSGNQIQDIPWGQAHLRLDDVHDYVRAHSKHDKIGVNERTGKPLKVAVIDTGVTKHPYLQNRVTGGGDYVQRGGKGNNGLLDCDGHGTQVAGIIGANPKNSDIGFIGVAPDVEIVSIRQSSQNFSEKTEDEIKREKEAARAKRKAAREKAEARRRQQESQQKIEELQRELEKERQGNDGGSGDTGPSQNPGQRTQGSSSGAGNQKTLAQAIVRAVDKHGVDVINMSVDACRPNTGSTQPVSEEERKLRAAVRYATKQDVVVVAAAGNTGGACQQNGVPIQGDPRVTDPNKPRTIVTPPWFSEDLLAVGAIDATGSVADFSMHGPWVSVAAPGTDIISLDPAKGSSALVNVMFEGKQAVRIQGTSFAAPYVAGLAALVRQMHPELSAREVMHRITTTAQHPGAGDGHDPFIGHGVINPMAALTMTLPEEIGATPAQDVALPSSMPPPDNASPMPVIVALAGSGGGLAALGCTMFAVHTVRRNRKAA</sequence>
<dbReference type="PANTHER" id="PTHR43806">
    <property type="entry name" value="PEPTIDASE S8"/>
    <property type="match status" value="1"/>
</dbReference>
<dbReference type="GO" id="GO:0004252">
    <property type="term" value="F:serine-type endopeptidase activity"/>
    <property type="evidence" value="ECO:0007669"/>
    <property type="project" value="UniProtKB-UniRule"/>
</dbReference>
<feature type="region of interest" description="Disordered" evidence="8">
    <location>
        <begin position="22"/>
        <end position="49"/>
    </location>
</feature>
<evidence type="ECO:0000256" key="1">
    <source>
        <dbReference type="ARBA" id="ARBA00011073"/>
    </source>
</evidence>
<dbReference type="InterPro" id="IPR023827">
    <property type="entry name" value="Peptidase_S8_Asp-AS"/>
</dbReference>
<feature type="domain" description="Peptidase S8/S53" evidence="10">
    <location>
        <begin position="105"/>
        <end position="477"/>
    </location>
</feature>
<feature type="compositionally biased region" description="Polar residues" evidence="8">
    <location>
        <begin position="248"/>
        <end position="268"/>
    </location>
</feature>
<dbReference type="PROSITE" id="PS00136">
    <property type="entry name" value="SUBTILASE_ASP"/>
    <property type="match status" value="1"/>
</dbReference>
<dbReference type="PROSITE" id="PS51892">
    <property type="entry name" value="SUBTILASE"/>
    <property type="match status" value="1"/>
</dbReference>
<dbReference type="InterPro" id="IPR050131">
    <property type="entry name" value="Peptidase_S8_subtilisin-like"/>
</dbReference>
<keyword evidence="4 6" id="KW-0720">Serine protease</keyword>
<feature type="region of interest" description="Disordered" evidence="8">
    <location>
        <begin position="185"/>
        <end position="268"/>
    </location>
</feature>
<dbReference type="AlphaFoldDB" id="W9DNB6"/>
<keyword evidence="12" id="KW-1185">Reference proteome</keyword>
<name>W9DNB6_9PSEU</name>
<evidence type="ECO:0000256" key="8">
    <source>
        <dbReference type="SAM" id="MobiDB-lite"/>
    </source>
</evidence>
<feature type="active site" description="Charge relay system" evidence="5 6">
    <location>
        <position position="150"/>
    </location>
</feature>
<dbReference type="PROSITE" id="PS00137">
    <property type="entry name" value="SUBTILASE_HIS"/>
    <property type="match status" value="1"/>
</dbReference>
<feature type="compositionally biased region" description="Pro residues" evidence="8">
    <location>
        <begin position="27"/>
        <end position="41"/>
    </location>
</feature>
<proteinExistence type="inferred from homology"/>
<evidence type="ECO:0000256" key="2">
    <source>
        <dbReference type="ARBA" id="ARBA00022670"/>
    </source>
</evidence>
<evidence type="ECO:0000256" key="5">
    <source>
        <dbReference type="PIRSR" id="PIRSR615500-1"/>
    </source>
</evidence>
<dbReference type="InterPro" id="IPR015500">
    <property type="entry name" value="Peptidase_S8_subtilisin-rel"/>
</dbReference>
<evidence type="ECO:0000256" key="4">
    <source>
        <dbReference type="ARBA" id="ARBA00022825"/>
    </source>
</evidence>
<dbReference type="HOGENOM" id="CLU_011263_13_1_11"/>
<dbReference type="SUPFAM" id="SSF52743">
    <property type="entry name" value="Subtilisin-like"/>
    <property type="match status" value="1"/>
</dbReference>
<dbReference type="Gene3D" id="3.40.50.200">
    <property type="entry name" value="Peptidase S8/S53 domain"/>
    <property type="match status" value="2"/>
</dbReference>
<keyword evidence="3 6" id="KW-0378">Hydrolase</keyword>
<reference evidence="11 12" key="1">
    <citation type="submission" date="2013-08" db="EMBL/GenBank/DDBJ databases">
        <authorList>
            <consortium name="DOE Joint Genome Institute"/>
            <person name="Klenk H.-P."/>
            <person name="Huntemann M."/>
            <person name="Han J."/>
            <person name="Chen A."/>
            <person name="Kyrpides N."/>
            <person name="Mavromatis K."/>
            <person name="Markowitz V."/>
            <person name="Palaniappan K."/>
            <person name="Ivanova N."/>
            <person name="Schaumberg A."/>
            <person name="Pati A."/>
            <person name="Liolios K."/>
            <person name="Nordberg H.P."/>
            <person name="Cantor M.N."/>
            <person name="Hua S.X."/>
            <person name="Woyke T."/>
        </authorList>
    </citation>
    <scope>NUCLEOTIDE SEQUENCE [LARGE SCALE GENOMIC DNA]</scope>
    <source>
        <strain evidence="11 12">YIM 93223</strain>
    </source>
</reference>
<organism evidence="11 12">
    <name type="scientific">Haloechinothrix halophila YIM 93223</name>
    <dbReference type="NCBI Taxonomy" id="592678"/>
    <lineage>
        <taxon>Bacteria</taxon>
        <taxon>Bacillati</taxon>
        <taxon>Actinomycetota</taxon>
        <taxon>Actinomycetes</taxon>
        <taxon>Pseudonocardiales</taxon>
        <taxon>Pseudonocardiaceae</taxon>
        <taxon>Haloechinothrix</taxon>
    </lineage>
</organism>
<accession>W9DNB6</accession>
<dbReference type="InterPro" id="IPR000209">
    <property type="entry name" value="Peptidase_S8/S53_dom"/>
</dbReference>
<protein>
    <submittedName>
        <fullName evidence="11">Subtilisin-like serine protease</fullName>
    </submittedName>
</protein>
<feature type="transmembrane region" description="Helical" evidence="9">
    <location>
        <begin position="516"/>
        <end position="539"/>
    </location>
</feature>
<evidence type="ECO:0000313" key="12">
    <source>
        <dbReference type="Proteomes" id="UP000054357"/>
    </source>
</evidence>
<dbReference type="PROSITE" id="PS00138">
    <property type="entry name" value="SUBTILASE_SER"/>
    <property type="match status" value="1"/>
</dbReference>
<keyword evidence="9" id="KW-1133">Transmembrane helix</keyword>